<dbReference type="EC" id="2.3.1.-" evidence="2"/>
<protein>
    <submittedName>
        <fullName evidence="2">GNAT family N-acetyltransferase</fullName>
        <ecNumber evidence="2">2.3.1.-</ecNumber>
    </submittedName>
</protein>
<dbReference type="Pfam" id="PF13480">
    <property type="entry name" value="Acetyltransf_6"/>
    <property type="match status" value="1"/>
</dbReference>
<organism evidence="2 3">
    <name type="scientific">Rheinheimera baltica</name>
    <dbReference type="NCBI Taxonomy" id="67576"/>
    <lineage>
        <taxon>Bacteria</taxon>
        <taxon>Pseudomonadati</taxon>
        <taxon>Pseudomonadota</taxon>
        <taxon>Gammaproteobacteria</taxon>
        <taxon>Chromatiales</taxon>
        <taxon>Chromatiaceae</taxon>
        <taxon>Rheinheimera</taxon>
    </lineage>
</organism>
<keyword evidence="3" id="KW-1185">Reference proteome</keyword>
<dbReference type="EMBL" id="JAPJDZ010000002">
    <property type="protein sequence ID" value="MDP5134688.1"/>
    <property type="molecule type" value="Genomic_DNA"/>
</dbReference>
<feature type="domain" description="BioF2-like acetyltransferase" evidence="1">
    <location>
        <begin position="173"/>
        <end position="312"/>
    </location>
</feature>
<name>A0ABT9HUL4_9GAMM</name>
<reference evidence="2 3" key="1">
    <citation type="submission" date="2022-11" db="EMBL/GenBank/DDBJ databases">
        <title>Viruses from the air-sea interface of a natural surface slick.</title>
        <authorList>
            <person name="Rahlff J."/>
            <person name="Holmfeldt K."/>
        </authorList>
    </citation>
    <scope>NUCLEOTIDE SEQUENCE [LARGE SCALE GENOMIC DNA]</scope>
    <source>
        <strain evidence="2 3">SMS4</strain>
    </source>
</reference>
<evidence type="ECO:0000313" key="3">
    <source>
        <dbReference type="Proteomes" id="UP001231109"/>
    </source>
</evidence>
<dbReference type="SUPFAM" id="SSF55729">
    <property type="entry name" value="Acyl-CoA N-acyltransferases (Nat)"/>
    <property type="match status" value="1"/>
</dbReference>
<proteinExistence type="predicted"/>
<dbReference type="RefSeq" id="WP_305973388.1">
    <property type="nucleotide sequence ID" value="NZ_JAPJDZ010000002.1"/>
</dbReference>
<dbReference type="InterPro" id="IPR038740">
    <property type="entry name" value="BioF2-like_GNAT_dom"/>
</dbReference>
<gene>
    <name evidence="2" type="ORF">ORJ04_01835</name>
</gene>
<evidence type="ECO:0000313" key="2">
    <source>
        <dbReference type="EMBL" id="MDP5134688.1"/>
    </source>
</evidence>
<dbReference type="GO" id="GO:0016746">
    <property type="term" value="F:acyltransferase activity"/>
    <property type="evidence" value="ECO:0007669"/>
    <property type="project" value="UniProtKB-KW"/>
</dbReference>
<accession>A0ABT9HUL4</accession>
<dbReference type="Gene3D" id="3.40.630.30">
    <property type="match status" value="1"/>
</dbReference>
<dbReference type="Proteomes" id="UP001231109">
    <property type="component" value="Unassembled WGS sequence"/>
</dbReference>
<comment type="caution">
    <text evidence="2">The sequence shown here is derived from an EMBL/GenBank/DDBJ whole genome shotgun (WGS) entry which is preliminary data.</text>
</comment>
<dbReference type="InterPro" id="IPR016181">
    <property type="entry name" value="Acyl_CoA_acyltransferase"/>
</dbReference>
<sequence>MLSLDKWYKISNLEQLYSVVSAWSALNQQCDSSLFCDPRWICNWISIYWQDDWKLEVWAYQQQGQLVALLPTYSQPGTRAGRVLYPLGQGESEEAEVASEFIDLLLAPEFPLMVLHGLAAQLNAEHFYHISWRAILADANILQLARLLRFTQVKPAGLRYQVVGGPLTLQSSQTRRKWRLFEKLQTNGRATFNWIDAQQVETFWPTLTNLHQKRWQAKGKAGAFIAPAFTRFHLGFARKQPDCLRLAILRIDNEIAAIHYYLLDRDNVHFYQAGWHDNFARWSPSAMLHCWVIEQSIGAKYDFMLGDKFSYKADYGTEQVQCYQLNGYSNVIRYTLALLKQLKQRMLQ</sequence>
<evidence type="ECO:0000259" key="1">
    <source>
        <dbReference type="Pfam" id="PF13480"/>
    </source>
</evidence>
<keyword evidence="2" id="KW-0012">Acyltransferase</keyword>
<keyword evidence="2" id="KW-0808">Transferase</keyword>